<dbReference type="GO" id="GO:0003824">
    <property type="term" value="F:catalytic activity"/>
    <property type="evidence" value="ECO:0007669"/>
    <property type="project" value="InterPro"/>
</dbReference>
<evidence type="ECO:0000313" key="3">
    <source>
        <dbReference type="EMBL" id="KAJ6736100.1"/>
    </source>
</evidence>
<dbReference type="Pfam" id="PF03372">
    <property type="entry name" value="Exo_endo_phos"/>
    <property type="match status" value="1"/>
</dbReference>
<feature type="domain" description="Endonuclease/exonuclease/phosphatase" evidence="2">
    <location>
        <begin position="2"/>
        <end position="211"/>
    </location>
</feature>
<comment type="caution">
    <text evidence="3">The sequence shown here is derived from an EMBL/GenBank/DDBJ whole genome shotgun (WGS) entry which is preliminary data.</text>
</comment>
<gene>
    <name evidence="3" type="ORF">OIU85_018321</name>
</gene>
<sequence>MVQQWVAKNNLELIGILEARFHLANNEAVQTGLGLQGWDFISSYGQNSKCRILLGWNPQRVSLQMVNLNTQWVTCDVVSLSDSRCIRVTMVYALNTPAERSTLWQYLLSQQATCGDDPWVVLGDFNATISTADRHGGDTNWYGHMDDFPNCINQAKLLQISAKGLHFTWHNGQQNEATILRKLDWAFANRRLLLEWPQVQATFQARLASDHSPTLITLTPDRHRPKTRFKFLNLWADMEGYEAAVQAAWATETHGNPISRLTTKLRVLKGHLSNLHRKHTNYISSRVKQAQVRWQEAQVGMEVNPNDLSLGRRERDACKLYNALRKVEESFYKQRSRSSKGRWGRGKGPGRAWEDGSFPLQGYPEHQPAGILGLYGPPLS</sequence>
<dbReference type="Gene3D" id="3.60.10.10">
    <property type="entry name" value="Endonuclease/exonuclease/phosphatase"/>
    <property type="match status" value="1"/>
</dbReference>
<name>A0A9Q0UTF3_SALVM</name>
<keyword evidence="4" id="KW-1185">Reference proteome</keyword>
<dbReference type="OrthoDB" id="1932741at2759"/>
<proteinExistence type="predicted"/>
<accession>A0A9Q0UTF3</accession>
<feature type="compositionally biased region" description="Basic residues" evidence="1">
    <location>
        <begin position="335"/>
        <end position="345"/>
    </location>
</feature>
<dbReference type="PANTHER" id="PTHR33710:SF71">
    <property type="entry name" value="ENDONUCLEASE_EXONUCLEASE_PHOSPHATASE DOMAIN-CONTAINING PROTEIN"/>
    <property type="match status" value="1"/>
</dbReference>
<evidence type="ECO:0000313" key="4">
    <source>
        <dbReference type="Proteomes" id="UP001151529"/>
    </source>
</evidence>
<dbReference type="EMBL" id="JAPFFL010000003">
    <property type="protein sequence ID" value="KAJ6736100.1"/>
    <property type="molecule type" value="Genomic_DNA"/>
</dbReference>
<reference evidence="3" key="2">
    <citation type="journal article" date="2023" name="Int. J. Mol. Sci.">
        <title>De Novo Assembly and Annotation of 11 Diverse Shrub Willow (Salix) Genomes Reveals Novel Gene Organization in Sex-Linked Regions.</title>
        <authorList>
            <person name="Hyden B."/>
            <person name="Feng K."/>
            <person name="Yates T.B."/>
            <person name="Jawdy S."/>
            <person name="Cereghino C."/>
            <person name="Smart L.B."/>
            <person name="Muchero W."/>
        </authorList>
    </citation>
    <scope>NUCLEOTIDE SEQUENCE [LARGE SCALE GENOMIC DNA]</scope>
    <source>
        <tissue evidence="3">Shoot tip</tissue>
    </source>
</reference>
<dbReference type="Proteomes" id="UP001151529">
    <property type="component" value="Chromosome 5"/>
</dbReference>
<feature type="region of interest" description="Disordered" evidence="1">
    <location>
        <begin position="335"/>
        <end position="359"/>
    </location>
</feature>
<dbReference type="InterPro" id="IPR036691">
    <property type="entry name" value="Endo/exonu/phosph_ase_sf"/>
</dbReference>
<reference evidence="3" key="1">
    <citation type="submission" date="2022-11" db="EMBL/GenBank/DDBJ databases">
        <authorList>
            <person name="Hyden B.L."/>
            <person name="Feng K."/>
            <person name="Yates T."/>
            <person name="Jawdy S."/>
            <person name="Smart L.B."/>
            <person name="Muchero W."/>
        </authorList>
    </citation>
    <scope>NUCLEOTIDE SEQUENCE</scope>
    <source>
        <tissue evidence="3">Shoot tip</tissue>
    </source>
</reference>
<evidence type="ECO:0000256" key="1">
    <source>
        <dbReference type="SAM" id="MobiDB-lite"/>
    </source>
</evidence>
<organism evidence="3 4">
    <name type="scientific">Salix viminalis</name>
    <name type="common">Common osier</name>
    <name type="synonym">Basket willow</name>
    <dbReference type="NCBI Taxonomy" id="40686"/>
    <lineage>
        <taxon>Eukaryota</taxon>
        <taxon>Viridiplantae</taxon>
        <taxon>Streptophyta</taxon>
        <taxon>Embryophyta</taxon>
        <taxon>Tracheophyta</taxon>
        <taxon>Spermatophyta</taxon>
        <taxon>Magnoliopsida</taxon>
        <taxon>eudicotyledons</taxon>
        <taxon>Gunneridae</taxon>
        <taxon>Pentapetalae</taxon>
        <taxon>rosids</taxon>
        <taxon>fabids</taxon>
        <taxon>Malpighiales</taxon>
        <taxon>Salicaceae</taxon>
        <taxon>Saliceae</taxon>
        <taxon>Salix</taxon>
    </lineage>
</organism>
<evidence type="ECO:0000259" key="2">
    <source>
        <dbReference type="Pfam" id="PF03372"/>
    </source>
</evidence>
<dbReference type="AlphaFoldDB" id="A0A9Q0UTF3"/>
<dbReference type="SUPFAM" id="SSF56219">
    <property type="entry name" value="DNase I-like"/>
    <property type="match status" value="1"/>
</dbReference>
<dbReference type="InterPro" id="IPR005135">
    <property type="entry name" value="Endo/exonuclease/phosphatase"/>
</dbReference>
<protein>
    <recommendedName>
        <fullName evidence="2">Endonuclease/exonuclease/phosphatase domain-containing protein</fullName>
    </recommendedName>
</protein>
<dbReference type="PANTHER" id="PTHR33710">
    <property type="entry name" value="BNAC02G09200D PROTEIN"/>
    <property type="match status" value="1"/>
</dbReference>